<dbReference type="InterPro" id="IPR000653">
    <property type="entry name" value="DegT/StrS_aminotransferase"/>
</dbReference>
<proteinExistence type="predicted"/>
<reference evidence="1" key="1">
    <citation type="journal article" date="2015" name="Nature">
        <title>Complex archaea that bridge the gap between prokaryotes and eukaryotes.</title>
        <authorList>
            <person name="Spang A."/>
            <person name="Saw J.H."/>
            <person name="Jorgensen S.L."/>
            <person name="Zaremba-Niedzwiedzka K."/>
            <person name="Martijn J."/>
            <person name="Lind A.E."/>
            <person name="van Eijk R."/>
            <person name="Schleper C."/>
            <person name="Guy L."/>
            <person name="Ettema T.J."/>
        </authorList>
    </citation>
    <scope>NUCLEOTIDE SEQUENCE</scope>
</reference>
<dbReference type="GO" id="GO:0000271">
    <property type="term" value="P:polysaccharide biosynthetic process"/>
    <property type="evidence" value="ECO:0007669"/>
    <property type="project" value="TreeGrafter"/>
</dbReference>
<sequence length="378" mass="43589">MKIPLNKPYISKREIDFIQDAINNRKISGDGFYSKKVAKFIENKFGTKLALFVNSGTAALEMASILLELSSKDEVIMPSFTFVSTANAVLLRGAKIKFVDIEKKTLNIDPEEIKKNITNNTKAIYVVHYAGISPDMDIIQEIAEENDLFIVEDAAQAVNAKYKNKYLGTIGDIGCYSFHESKNYVCGEGGAIVINNAEFIERAEVIWEKGTNRRNFFKGKIDKYTWIDIGSSFLGSDINAAFLYAQFEKMDEILEMRKKIHELYNQKFNQIARKDTFRFPLIPEYSKPNYHIYYLIFKNQILRDSMMEYLNSQEIGVAFHYIPLHRSPMGISLGNKNNNLPITEEYAYRLLRFPMFPEIKKEMIDFISSNVDRFLSNF</sequence>
<dbReference type="CDD" id="cd00616">
    <property type="entry name" value="AHBA_syn"/>
    <property type="match status" value="1"/>
</dbReference>
<dbReference type="GO" id="GO:0030170">
    <property type="term" value="F:pyridoxal phosphate binding"/>
    <property type="evidence" value="ECO:0007669"/>
    <property type="project" value="TreeGrafter"/>
</dbReference>
<dbReference type="AlphaFoldDB" id="A0A0F9E3H5"/>
<dbReference type="NCBIfam" id="NF008687">
    <property type="entry name" value="PRK11706.1"/>
    <property type="match status" value="1"/>
</dbReference>
<evidence type="ECO:0008006" key="2">
    <source>
        <dbReference type="Google" id="ProtNLM"/>
    </source>
</evidence>
<dbReference type="SUPFAM" id="SSF53383">
    <property type="entry name" value="PLP-dependent transferases"/>
    <property type="match status" value="1"/>
</dbReference>
<dbReference type="GO" id="GO:0019180">
    <property type="term" value="F:dTDP-4-amino-4,6-dideoxygalactose transaminase activity"/>
    <property type="evidence" value="ECO:0007669"/>
    <property type="project" value="TreeGrafter"/>
</dbReference>
<dbReference type="InterPro" id="IPR012749">
    <property type="entry name" value="WecE-like"/>
</dbReference>
<comment type="caution">
    <text evidence="1">The sequence shown here is derived from an EMBL/GenBank/DDBJ whole genome shotgun (WGS) entry which is preliminary data.</text>
</comment>
<gene>
    <name evidence="1" type="ORF">LCGC14_2415130</name>
</gene>
<evidence type="ECO:0000313" key="1">
    <source>
        <dbReference type="EMBL" id="KKL24456.1"/>
    </source>
</evidence>
<dbReference type="NCBIfam" id="TIGR02379">
    <property type="entry name" value="ECA_wecE"/>
    <property type="match status" value="1"/>
</dbReference>
<protein>
    <recommendedName>
        <fullName evidence="2">dTDP-4-amino-4,6-dideoxygalactose transaminase</fullName>
    </recommendedName>
</protein>
<organism evidence="1">
    <name type="scientific">marine sediment metagenome</name>
    <dbReference type="NCBI Taxonomy" id="412755"/>
    <lineage>
        <taxon>unclassified sequences</taxon>
        <taxon>metagenomes</taxon>
        <taxon>ecological metagenomes</taxon>
    </lineage>
</organism>
<dbReference type="Pfam" id="PF01041">
    <property type="entry name" value="DegT_DnrJ_EryC1"/>
    <property type="match status" value="1"/>
</dbReference>
<dbReference type="PANTHER" id="PTHR30244:SF34">
    <property type="entry name" value="DTDP-4-AMINO-4,6-DIDEOXYGALACTOSE TRANSAMINASE"/>
    <property type="match status" value="1"/>
</dbReference>
<accession>A0A0F9E3H5</accession>
<dbReference type="InterPro" id="IPR015422">
    <property type="entry name" value="PyrdxlP-dep_Trfase_small"/>
</dbReference>
<dbReference type="PANTHER" id="PTHR30244">
    <property type="entry name" value="TRANSAMINASE"/>
    <property type="match status" value="1"/>
</dbReference>
<dbReference type="Gene3D" id="3.90.1150.10">
    <property type="entry name" value="Aspartate Aminotransferase, domain 1"/>
    <property type="match status" value="1"/>
</dbReference>
<dbReference type="PIRSF" id="PIRSF000390">
    <property type="entry name" value="PLP_StrS"/>
    <property type="match status" value="1"/>
</dbReference>
<name>A0A0F9E3H5_9ZZZZ</name>
<dbReference type="EMBL" id="LAZR01036587">
    <property type="protein sequence ID" value="KKL24456.1"/>
    <property type="molecule type" value="Genomic_DNA"/>
</dbReference>
<dbReference type="Gene3D" id="3.40.640.10">
    <property type="entry name" value="Type I PLP-dependent aspartate aminotransferase-like (Major domain)"/>
    <property type="match status" value="1"/>
</dbReference>
<dbReference type="InterPro" id="IPR015424">
    <property type="entry name" value="PyrdxlP-dep_Trfase"/>
</dbReference>
<dbReference type="InterPro" id="IPR015421">
    <property type="entry name" value="PyrdxlP-dep_Trfase_major"/>
</dbReference>